<dbReference type="SUPFAM" id="SSF57863">
    <property type="entry name" value="ArfGap/RecO-like zinc finger"/>
    <property type="match status" value="1"/>
</dbReference>
<dbReference type="GeneID" id="113175521"/>
<reference evidence="14" key="2">
    <citation type="submission" date="2025-09" db="UniProtKB">
        <authorList>
            <consortium name="Ensembl"/>
        </authorList>
    </citation>
    <scope>IDENTIFICATION</scope>
</reference>
<dbReference type="PROSITE" id="PS51419">
    <property type="entry name" value="RAB"/>
    <property type="match status" value="1"/>
</dbReference>
<dbReference type="RefSeq" id="XP_026235575.1">
    <property type="nucleotide sequence ID" value="XM_026379790.1"/>
</dbReference>
<dbReference type="InterPro" id="IPR051282">
    <property type="entry name" value="Arf-GAP_GTPase_ANK_PH"/>
</dbReference>
<dbReference type="PROSITE" id="PS50297">
    <property type="entry name" value="ANK_REP_REGION"/>
    <property type="match status" value="1"/>
</dbReference>
<dbReference type="CDD" id="cd01250">
    <property type="entry name" value="PH_AGAP"/>
    <property type="match status" value="1"/>
</dbReference>
<dbReference type="InterPro" id="IPR027417">
    <property type="entry name" value="P-loop_NTPase"/>
</dbReference>
<dbReference type="Gene3D" id="1.10.220.150">
    <property type="entry name" value="Arf GTPase activating protein"/>
    <property type="match status" value="1"/>
</dbReference>
<reference evidence="14" key="1">
    <citation type="submission" date="2025-08" db="UniProtKB">
        <authorList>
            <consortium name="Ensembl"/>
        </authorList>
    </citation>
    <scope>IDENTIFICATION</scope>
</reference>
<feature type="region of interest" description="Disordered" evidence="11">
    <location>
        <begin position="1"/>
        <end position="57"/>
    </location>
</feature>
<dbReference type="PROSITE" id="PS50088">
    <property type="entry name" value="ANK_REPEAT"/>
    <property type="match status" value="1"/>
</dbReference>
<keyword evidence="5 10" id="KW-0863">Zinc-finger</keyword>
<dbReference type="FunFam" id="3.40.50.300:FF:000178">
    <property type="entry name" value="Arf-GAP with GTPase, ANK repeat and PH domain-containing protein 1"/>
    <property type="match status" value="1"/>
</dbReference>
<dbReference type="InterPro" id="IPR001849">
    <property type="entry name" value="PH_domain"/>
</dbReference>
<accession>A0A8D2H4W0</accession>
<dbReference type="PROSITE" id="PS50003">
    <property type="entry name" value="PH_DOMAIN"/>
    <property type="match status" value="1"/>
</dbReference>
<dbReference type="PROSITE" id="PS51421">
    <property type="entry name" value="RAS"/>
    <property type="match status" value="1"/>
</dbReference>
<evidence type="ECO:0000313" key="14">
    <source>
        <dbReference type="Ensembl" id="ENSUPAP00010008949.1"/>
    </source>
</evidence>
<dbReference type="InterPro" id="IPR001806">
    <property type="entry name" value="Small_GTPase"/>
</dbReference>
<dbReference type="PRINTS" id="PR00405">
    <property type="entry name" value="REVINTRACTNG"/>
</dbReference>
<dbReference type="SMART" id="SM00173">
    <property type="entry name" value="RAS"/>
    <property type="match status" value="1"/>
</dbReference>
<dbReference type="PANTHER" id="PTHR45819:SF2">
    <property type="entry name" value="ARF-GAP WITH GTPASE, ANK REPEAT AND PH DOMAIN-CONTAINING PROTEIN 3"/>
    <property type="match status" value="1"/>
</dbReference>
<keyword evidence="4" id="KW-0547">Nucleotide-binding</keyword>
<dbReference type="SMART" id="SM00233">
    <property type="entry name" value="PH"/>
    <property type="match status" value="1"/>
</dbReference>
<feature type="compositionally biased region" description="Low complexity" evidence="11">
    <location>
        <begin position="10"/>
        <end position="20"/>
    </location>
</feature>
<dbReference type="SMART" id="SM00105">
    <property type="entry name" value="ArfGap"/>
    <property type="match status" value="1"/>
</dbReference>
<evidence type="ECO:0000256" key="10">
    <source>
        <dbReference type="PROSITE-ProRule" id="PRU00288"/>
    </source>
</evidence>
<feature type="repeat" description="ANK" evidence="9">
    <location>
        <begin position="716"/>
        <end position="748"/>
    </location>
</feature>
<dbReference type="FunFam" id="2.30.29.30:FF:000219">
    <property type="entry name" value="Arf-GAP with GTPase, ANK repeat and PH domain-containing protein 3"/>
    <property type="match status" value="1"/>
</dbReference>
<evidence type="ECO:0000259" key="12">
    <source>
        <dbReference type="PROSITE" id="PS50003"/>
    </source>
</evidence>
<name>A0A8D2H4W0_UROPR</name>
<sequence length="806" mass="86894">MNFQAGGGQSPQQQQSLAAPGAGGGGGGAGGGGQFGGAGPGAGGGGPSQQLAGGPPQQFALSNSAAIRAEIQRFESVHPNIYAIYDLIERIEDLALQNQIREHVISIEDSFVNSQEWTLSRSVPELKVGIVGNLSSGKSALVHRYLTGTYVQEESPEGGRFKKEIVVDGQSYLLLIRDEGGPPELQFAAWVDAVVFVFSLEDEISFQTVYNYFLRLCSFRNASEVPMVLVGTQDAISAANPRVIDDSRARKLSTDLKRCTYYETCATYGLNVERVFQDVAQKVVALRKKQQLAIGPCKSLPNSPSHSAVSAASIPAVHINQATNGGSSAFSDYSSSVPSTPSISQRELRIETIAASSTPTPIRKQSKRRSNIFTSRKGADLDREKKAAECKVDNIGSGRAIPIKQGILLKRSGKSLNKEWKKKYVTLCDNGLLTYHPSLHDYMQNIHGKEIDLLRTTVKVPGKRLPRATPATAPGTSPRANGLAMERSSSQLGGGTEAEESFEFVVVSLTGQTWHFEASTAEERELWVQSVQAQILASLQGCRSAKDKTRLGNQNAALAVQAVRTVRGNGFCIDCDAPNPDWASLNLGALMCIECSGIHRHLGAHLSRVRSLDLDDWPPELLAVMTAMGNALANSVWEGALDGYAKPGPEACREEKERWIRAKYEQRLFLAPLPSSDVPLGQQLLRAVVEDDLRLLVMLLAHGSKEEVNETYGDGDGRTALHLSSAMANVVFTQLLIWYGVDVRSRDARGLTPLAYARRAGSQECADILIQHGCPGEGCGLAPTPNREPANGTNASAELHRSPSLL</sequence>
<feature type="region of interest" description="Disordered" evidence="11">
    <location>
        <begin position="785"/>
        <end position="806"/>
    </location>
</feature>
<evidence type="ECO:0000256" key="7">
    <source>
        <dbReference type="ARBA" id="ARBA00023043"/>
    </source>
</evidence>
<dbReference type="FunFam" id="1.25.40.20:FF:000038">
    <property type="entry name" value="Arf-GAP with GTPase, ANK repeat and PH domain-containing protein 3"/>
    <property type="match status" value="1"/>
</dbReference>
<dbReference type="PROSITE" id="PS50115">
    <property type="entry name" value="ARFGAP"/>
    <property type="match status" value="1"/>
</dbReference>
<dbReference type="SMART" id="SM00175">
    <property type="entry name" value="RAB"/>
    <property type="match status" value="1"/>
</dbReference>
<dbReference type="GeneTree" id="ENSGT00940000159586"/>
<dbReference type="PANTHER" id="PTHR45819">
    <property type="entry name" value="CENTAURIN-GAMMA-1A"/>
    <property type="match status" value="1"/>
</dbReference>
<evidence type="ECO:0000256" key="6">
    <source>
        <dbReference type="ARBA" id="ARBA00022833"/>
    </source>
</evidence>
<evidence type="ECO:0000256" key="5">
    <source>
        <dbReference type="ARBA" id="ARBA00022771"/>
    </source>
</evidence>
<keyword evidence="8" id="KW-0342">GTP-binding</keyword>
<feature type="domain" description="Arf-GAP" evidence="13">
    <location>
        <begin position="557"/>
        <end position="677"/>
    </location>
</feature>
<dbReference type="SUPFAM" id="SSF48403">
    <property type="entry name" value="Ankyrin repeat"/>
    <property type="match status" value="1"/>
</dbReference>
<dbReference type="InterPro" id="IPR002110">
    <property type="entry name" value="Ankyrin_rpt"/>
</dbReference>
<evidence type="ECO:0000259" key="13">
    <source>
        <dbReference type="PROSITE" id="PS50115"/>
    </source>
</evidence>
<keyword evidence="2" id="KW-0343">GTPase activation</keyword>
<dbReference type="CDD" id="cd08855">
    <property type="entry name" value="ArfGap_AGAP3"/>
    <property type="match status" value="1"/>
</dbReference>
<evidence type="ECO:0000256" key="9">
    <source>
        <dbReference type="PROSITE-ProRule" id="PRU00023"/>
    </source>
</evidence>
<dbReference type="GO" id="GO:0005634">
    <property type="term" value="C:nucleus"/>
    <property type="evidence" value="ECO:0007669"/>
    <property type="project" value="TreeGrafter"/>
</dbReference>
<dbReference type="InterPro" id="IPR036770">
    <property type="entry name" value="Ankyrin_rpt-contain_sf"/>
</dbReference>
<dbReference type="Gene3D" id="2.30.29.30">
    <property type="entry name" value="Pleckstrin-homology domain (PH domain)/Phosphotyrosine-binding domain (PTB)"/>
    <property type="match status" value="1"/>
</dbReference>
<feature type="compositionally biased region" description="Low complexity" evidence="11">
    <location>
        <begin position="48"/>
        <end position="57"/>
    </location>
</feature>
<evidence type="ECO:0000256" key="3">
    <source>
        <dbReference type="ARBA" id="ARBA00022723"/>
    </source>
</evidence>
<feature type="region of interest" description="Disordered" evidence="11">
    <location>
        <begin position="463"/>
        <end position="494"/>
    </location>
</feature>
<evidence type="ECO:0000313" key="15">
    <source>
        <dbReference type="Proteomes" id="UP000694417"/>
    </source>
</evidence>
<proteinExistence type="inferred from homology"/>
<feature type="compositionally biased region" description="Gly residues" evidence="11">
    <location>
        <begin position="21"/>
        <end position="47"/>
    </location>
</feature>
<organism evidence="14 15">
    <name type="scientific">Urocitellus parryii</name>
    <name type="common">Arctic ground squirrel</name>
    <name type="synonym">Spermophilus parryii</name>
    <dbReference type="NCBI Taxonomy" id="9999"/>
    <lineage>
        <taxon>Eukaryota</taxon>
        <taxon>Metazoa</taxon>
        <taxon>Chordata</taxon>
        <taxon>Craniata</taxon>
        <taxon>Vertebrata</taxon>
        <taxon>Euteleostomi</taxon>
        <taxon>Mammalia</taxon>
        <taxon>Eutheria</taxon>
        <taxon>Euarchontoglires</taxon>
        <taxon>Glires</taxon>
        <taxon>Rodentia</taxon>
        <taxon>Sciuromorpha</taxon>
        <taxon>Sciuridae</taxon>
        <taxon>Xerinae</taxon>
        <taxon>Marmotini</taxon>
        <taxon>Urocitellus</taxon>
    </lineage>
</organism>
<dbReference type="InterPro" id="IPR038508">
    <property type="entry name" value="ArfGAP_dom_sf"/>
</dbReference>
<dbReference type="Gene3D" id="3.40.50.300">
    <property type="entry name" value="P-loop containing nucleotide triphosphate hydrolases"/>
    <property type="match status" value="1"/>
</dbReference>
<dbReference type="SUPFAM" id="SSF50729">
    <property type="entry name" value="PH domain-like"/>
    <property type="match status" value="1"/>
</dbReference>
<dbReference type="InterPro" id="IPR001164">
    <property type="entry name" value="ArfGAP_dom"/>
</dbReference>
<dbReference type="Pfam" id="PF12796">
    <property type="entry name" value="Ank_2"/>
    <property type="match status" value="1"/>
</dbReference>
<feature type="domain" description="PH" evidence="12">
    <location>
        <begin position="401"/>
        <end position="536"/>
    </location>
</feature>
<keyword evidence="7 9" id="KW-0040">ANK repeat</keyword>
<dbReference type="FunFam" id="1.10.220.150:FF:000001">
    <property type="entry name" value="Arf-GAP with GTPase, ANK repeat and PH domain-containing protein 1"/>
    <property type="match status" value="1"/>
</dbReference>
<keyword evidence="6" id="KW-0862">Zinc</keyword>
<evidence type="ECO:0000256" key="1">
    <source>
        <dbReference type="ARBA" id="ARBA00005430"/>
    </source>
</evidence>
<dbReference type="GO" id="GO:0008270">
    <property type="term" value="F:zinc ion binding"/>
    <property type="evidence" value="ECO:0007669"/>
    <property type="project" value="UniProtKB-KW"/>
</dbReference>
<dbReference type="Proteomes" id="UP000694417">
    <property type="component" value="Unplaced"/>
</dbReference>
<dbReference type="GO" id="GO:0005525">
    <property type="term" value="F:GTP binding"/>
    <property type="evidence" value="ECO:0007669"/>
    <property type="project" value="UniProtKB-KW"/>
</dbReference>
<dbReference type="CDD" id="cd04103">
    <property type="entry name" value="Centaurin_gamma"/>
    <property type="match status" value="1"/>
</dbReference>
<protein>
    <submittedName>
        <fullName evidence="14">ArfGAP with GTPase domain, ankyrin repeat and PH domain 3</fullName>
    </submittedName>
</protein>
<dbReference type="SUPFAM" id="SSF52540">
    <property type="entry name" value="P-loop containing nucleoside triphosphate hydrolases"/>
    <property type="match status" value="1"/>
</dbReference>
<dbReference type="InterPro" id="IPR011993">
    <property type="entry name" value="PH-like_dom_sf"/>
</dbReference>
<evidence type="ECO:0000256" key="8">
    <source>
        <dbReference type="ARBA" id="ARBA00023134"/>
    </source>
</evidence>
<dbReference type="Pfam" id="PF00071">
    <property type="entry name" value="Ras"/>
    <property type="match status" value="1"/>
</dbReference>
<dbReference type="Pfam" id="PF01412">
    <property type="entry name" value="ArfGap"/>
    <property type="match status" value="1"/>
</dbReference>
<evidence type="ECO:0000256" key="4">
    <source>
        <dbReference type="ARBA" id="ARBA00022741"/>
    </source>
</evidence>
<dbReference type="InterPro" id="IPR037278">
    <property type="entry name" value="ARFGAP/RecO"/>
</dbReference>
<evidence type="ECO:0000256" key="11">
    <source>
        <dbReference type="SAM" id="MobiDB-lite"/>
    </source>
</evidence>
<dbReference type="GO" id="GO:0003924">
    <property type="term" value="F:GTPase activity"/>
    <property type="evidence" value="ECO:0007669"/>
    <property type="project" value="InterPro"/>
</dbReference>
<dbReference type="AlphaFoldDB" id="A0A8D2H4W0"/>
<evidence type="ECO:0000256" key="2">
    <source>
        <dbReference type="ARBA" id="ARBA00022468"/>
    </source>
</evidence>
<gene>
    <name evidence="14" type="primary">AGAP3</name>
</gene>
<dbReference type="Pfam" id="PF00169">
    <property type="entry name" value="PH"/>
    <property type="match status" value="1"/>
</dbReference>
<dbReference type="GO" id="GO:0005096">
    <property type="term" value="F:GTPase activator activity"/>
    <property type="evidence" value="ECO:0007669"/>
    <property type="project" value="UniProtKB-KW"/>
</dbReference>
<keyword evidence="15" id="KW-1185">Reference proteome</keyword>
<comment type="similarity">
    <text evidence="1">Belongs to the centaurin gamma-like family.</text>
</comment>
<keyword evidence="3" id="KW-0479">Metal-binding</keyword>
<dbReference type="Ensembl" id="ENSUPAT00010010294.1">
    <property type="protein sequence ID" value="ENSUPAP00010008949.1"/>
    <property type="gene ID" value="ENSUPAG00010007119.1"/>
</dbReference>
<dbReference type="Gene3D" id="1.25.40.20">
    <property type="entry name" value="Ankyrin repeat-containing domain"/>
    <property type="match status" value="1"/>
</dbReference>